<reference evidence="2 3" key="1">
    <citation type="submission" date="2013-07" db="EMBL/GenBank/DDBJ databases">
        <authorList>
            <person name="Weinstock G."/>
            <person name="Sodergren E."/>
            <person name="Wylie T."/>
            <person name="Fulton L."/>
            <person name="Fulton R."/>
            <person name="Fronick C."/>
            <person name="O'Laughlin M."/>
            <person name="Godfrey J."/>
            <person name="Miner T."/>
            <person name="Herter B."/>
            <person name="Appelbaum E."/>
            <person name="Cordes M."/>
            <person name="Lek S."/>
            <person name="Wollam A."/>
            <person name="Pepin K.H."/>
            <person name="Palsikar V.B."/>
            <person name="Mitreva M."/>
            <person name="Wilson R.K."/>
        </authorList>
    </citation>
    <scope>NUCLEOTIDE SEQUENCE [LARGE SCALE GENOMIC DNA]</scope>
    <source>
        <strain evidence="2 3">ATCC 27760</strain>
    </source>
</reference>
<protein>
    <recommendedName>
        <fullName evidence="4">CXXC-20-CXXC protein</fullName>
    </recommendedName>
</protein>
<dbReference type="EMBL" id="AWVF01000292">
    <property type="protein sequence ID" value="ERJ92543.1"/>
    <property type="molecule type" value="Genomic_DNA"/>
</dbReference>
<dbReference type="GeneID" id="93693368"/>
<evidence type="ECO:0000313" key="3">
    <source>
        <dbReference type="Proteomes" id="UP000016662"/>
    </source>
</evidence>
<dbReference type="AlphaFoldDB" id="U2LZS0"/>
<keyword evidence="1" id="KW-0812">Transmembrane</keyword>
<dbReference type="eggNOG" id="ENOG50327XD">
    <property type="taxonomic scope" value="Bacteria"/>
</dbReference>
<feature type="transmembrane region" description="Helical" evidence="1">
    <location>
        <begin position="74"/>
        <end position="95"/>
    </location>
</feature>
<gene>
    <name evidence="2" type="ORF">RUMCAL_02382</name>
</gene>
<evidence type="ECO:0008006" key="4">
    <source>
        <dbReference type="Google" id="ProtNLM"/>
    </source>
</evidence>
<dbReference type="HOGENOM" id="CLU_2221289_0_0_9"/>
<keyword evidence="1" id="KW-1133">Transmembrane helix</keyword>
<dbReference type="PATRIC" id="fig|411473.3.peg.1981"/>
<evidence type="ECO:0000313" key="2">
    <source>
        <dbReference type="EMBL" id="ERJ92543.1"/>
    </source>
</evidence>
<dbReference type="OrthoDB" id="1822030at2"/>
<keyword evidence="1" id="KW-0472">Membrane</keyword>
<dbReference type="Proteomes" id="UP000016662">
    <property type="component" value="Unassembled WGS sequence"/>
</dbReference>
<feature type="transmembrane region" description="Helical" evidence="1">
    <location>
        <begin position="44"/>
        <end position="68"/>
    </location>
</feature>
<accession>U2LZS0</accession>
<name>U2LZS0_9FIRM</name>
<evidence type="ECO:0000256" key="1">
    <source>
        <dbReference type="SAM" id="Phobius"/>
    </source>
</evidence>
<keyword evidence="3" id="KW-1185">Reference proteome</keyword>
<dbReference type="STRING" id="411473.RUMCAL_02382"/>
<sequence>MKSIYTCPYCGAKSFNPWKKAFAGGLRTKGKVCMECGQHCVNGVASMIFSAVVYIAALVVVLLVYFKGNSNWDYVYMVGAVAAAFVLCRLFDAFFGPLVKPIRNDVLS</sequence>
<dbReference type="RefSeq" id="WP_021680549.1">
    <property type="nucleotide sequence ID" value="NZ_KI260295.1"/>
</dbReference>
<organism evidence="2 3">
    <name type="scientific">Ruminococcus callidus ATCC 27760</name>
    <dbReference type="NCBI Taxonomy" id="411473"/>
    <lineage>
        <taxon>Bacteria</taxon>
        <taxon>Bacillati</taxon>
        <taxon>Bacillota</taxon>
        <taxon>Clostridia</taxon>
        <taxon>Eubacteriales</taxon>
        <taxon>Oscillospiraceae</taxon>
        <taxon>Ruminococcus</taxon>
    </lineage>
</organism>
<comment type="caution">
    <text evidence="2">The sequence shown here is derived from an EMBL/GenBank/DDBJ whole genome shotgun (WGS) entry which is preliminary data.</text>
</comment>
<proteinExistence type="predicted"/>